<dbReference type="EMBL" id="WMIB01000040">
    <property type="protein sequence ID" value="MTH55769.1"/>
    <property type="molecule type" value="Genomic_DNA"/>
</dbReference>
<dbReference type="RefSeq" id="WP_155114265.1">
    <property type="nucleotide sequence ID" value="NZ_WMIB01000040.1"/>
</dbReference>
<dbReference type="Proteomes" id="UP000434639">
    <property type="component" value="Unassembled WGS sequence"/>
</dbReference>
<dbReference type="Gene3D" id="3.10.20.730">
    <property type="entry name" value="RNAP, epsilon subunit-like"/>
    <property type="match status" value="1"/>
</dbReference>
<dbReference type="HAMAP" id="MF_01553">
    <property type="entry name" value="RNApol_bact_RpoY"/>
    <property type="match status" value="1"/>
</dbReference>
<protein>
    <recommendedName>
        <fullName evidence="5">DNA-directed RNA polymerase subunit epsilon</fullName>
        <shortName evidence="5">RNAP epsilon subunit</shortName>
        <ecNumber evidence="5">2.7.7.6</ecNumber>
    </recommendedName>
    <alternativeName>
        <fullName evidence="5">RNA polymerase epsilon subunit</fullName>
    </alternativeName>
    <alternativeName>
        <fullName evidence="5">Transcriptase subunit epsilon</fullName>
    </alternativeName>
</protein>
<evidence type="ECO:0000256" key="5">
    <source>
        <dbReference type="HAMAP-Rule" id="MF_01553"/>
    </source>
</evidence>
<dbReference type="GO" id="GO:0000428">
    <property type="term" value="C:DNA-directed RNA polymerase complex"/>
    <property type="evidence" value="ECO:0007669"/>
    <property type="project" value="UniProtKB-KW"/>
</dbReference>
<reference evidence="6 7" key="1">
    <citation type="journal article" date="2017" name="Int. J. Syst. Evol. Microbiol.">
        <title>Bacillus mangrovi sp. nov., isolated from a sediment sample from a mangrove forest.</title>
        <authorList>
            <person name="Gupta V."/>
            <person name="Singh P.K."/>
            <person name="Korpole S."/>
            <person name="Tanuku N.R.S."/>
            <person name="Pinnaka A.K."/>
        </authorList>
    </citation>
    <scope>NUCLEOTIDE SEQUENCE [LARGE SCALE GENOMIC DNA]</scope>
    <source>
        <strain evidence="6 7">KCTC 33872</strain>
    </source>
</reference>
<keyword evidence="1 5" id="KW-0240">DNA-directed RNA polymerase</keyword>
<organism evidence="6 7">
    <name type="scientific">Metabacillus mangrovi</name>
    <dbReference type="NCBI Taxonomy" id="1491830"/>
    <lineage>
        <taxon>Bacteria</taxon>
        <taxon>Bacillati</taxon>
        <taxon>Bacillota</taxon>
        <taxon>Bacilli</taxon>
        <taxon>Bacillales</taxon>
        <taxon>Bacillaceae</taxon>
        <taxon>Metabacillus</taxon>
    </lineage>
</organism>
<keyword evidence="7" id="KW-1185">Reference proteome</keyword>
<dbReference type="InterPro" id="IPR009907">
    <property type="entry name" value="RpoY"/>
</dbReference>
<name>A0A7X2V789_9BACI</name>
<comment type="similarity">
    <text evidence="5">Belongs to the RNA polymerase subunit epsilon family.</text>
</comment>
<accession>A0A7X2V789</accession>
<dbReference type="GO" id="GO:0003899">
    <property type="term" value="F:DNA-directed RNA polymerase activity"/>
    <property type="evidence" value="ECO:0007669"/>
    <property type="project" value="UniProtKB-UniRule"/>
</dbReference>
<sequence length="69" mass="8407">MIYKVYYQESANEVPVREKTKTLYVNAESERFVRLKLKDKNYNIEFVQAVENSYLQYEEKSENYKVLEL</sequence>
<evidence type="ECO:0000256" key="4">
    <source>
        <dbReference type="ARBA" id="ARBA00023163"/>
    </source>
</evidence>
<comment type="function">
    <text evidence="5">A non-essential component of RNA polymerase (RNAP).</text>
</comment>
<dbReference type="NCBIfam" id="NF010188">
    <property type="entry name" value="PRK13667.1"/>
    <property type="match status" value="1"/>
</dbReference>
<comment type="subunit">
    <text evidence="5">RNAP is composed of a core of 2 alpha, a beta and a beta' subunit. The core is associated with a delta subunit, and at least one of epsilon or omega. When a sigma factor is associated with the core the holoenzyme is formed, which can initiate transcription.</text>
</comment>
<evidence type="ECO:0000313" key="6">
    <source>
        <dbReference type="EMBL" id="MTH55769.1"/>
    </source>
</evidence>
<keyword evidence="3 5" id="KW-0548">Nucleotidyltransferase</keyword>
<evidence type="ECO:0000256" key="2">
    <source>
        <dbReference type="ARBA" id="ARBA00022679"/>
    </source>
</evidence>
<keyword evidence="4 5" id="KW-0804">Transcription</keyword>
<dbReference type="OrthoDB" id="2147503at2"/>
<evidence type="ECO:0000256" key="1">
    <source>
        <dbReference type="ARBA" id="ARBA00022478"/>
    </source>
</evidence>
<gene>
    <name evidence="5" type="primary">rpoY</name>
    <name evidence="6" type="ORF">GKZ89_20465</name>
</gene>
<dbReference type="Pfam" id="PF07288">
    <property type="entry name" value="RpoY"/>
    <property type="match status" value="1"/>
</dbReference>
<evidence type="ECO:0000256" key="3">
    <source>
        <dbReference type="ARBA" id="ARBA00022695"/>
    </source>
</evidence>
<dbReference type="AlphaFoldDB" id="A0A7X2V789"/>
<comment type="catalytic activity">
    <reaction evidence="5">
        <text>RNA(n) + a ribonucleoside 5'-triphosphate = RNA(n+1) + diphosphate</text>
        <dbReference type="Rhea" id="RHEA:21248"/>
        <dbReference type="Rhea" id="RHEA-COMP:14527"/>
        <dbReference type="Rhea" id="RHEA-COMP:17342"/>
        <dbReference type="ChEBI" id="CHEBI:33019"/>
        <dbReference type="ChEBI" id="CHEBI:61557"/>
        <dbReference type="ChEBI" id="CHEBI:140395"/>
        <dbReference type="EC" id="2.7.7.6"/>
    </reaction>
</comment>
<evidence type="ECO:0000313" key="7">
    <source>
        <dbReference type="Proteomes" id="UP000434639"/>
    </source>
</evidence>
<keyword evidence="2 5" id="KW-0808">Transferase</keyword>
<dbReference type="GO" id="GO:0003677">
    <property type="term" value="F:DNA binding"/>
    <property type="evidence" value="ECO:0007669"/>
    <property type="project" value="UniProtKB-UniRule"/>
</dbReference>
<proteinExistence type="inferred from homology"/>
<dbReference type="GO" id="GO:0006351">
    <property type="term" value="P:DNA-templated transcription"/>
    <property type="evidence" value="ECO:0007669"/>
    <property type="project" value="UniProtKB-UniRule"/>
</dbReference>
<dbReference type="EC" id="2.7.7.6" evidence="5"/>
<comment type="caution">
    <text evidence="6">The sequence shown here is derived from an EMBL/GenBank/DDBJ whole genome shotgun (WGS) entry which is preliminary data.</text>
</comment>